<evidence type="ECO:0000256" key="2">
    <source>
        <dbReference type="ARBA" id="ARBA00022448"/>
    </source>
</evidence>
<keyword evidence="5 7" id="KW-1133">Transmembrane helix</keyword>
<evidence type="ECO:0000256" key="4">
    <source>
        <dbReference type="ARBA" id="ARBA00022692"/>
    </source>
</evidence>
<feature type="transmembrane region" description="Helical" evidence="7">
    <location>
        <begin position="257"/>
        <end position="279"/>
    </location>
</feature>
<sequence length="289" mass="31706">MNTKALTDTVMNATRDRAMPATPTRQRRVVRRLPVQKNWPPAVIAAAQFGIFVALLALWEVAADLKVIDPFFWSQPSTIWSTLVVFFTEGNAFTDIVYTFESTLIGFVLGTVAGALLGMSFWWSPNYARVMQPYVVCLESIPKLALAPLIVLVFGMGIGSKVAIAIALTIVVSTLTAYAGVRAVDKDQERLFYSIGASRWQVFSKLVVPSCVPWIISILRVNIGLALTGSIVGEFVASEHGLGRTILYAGSTYEISLVWVAVLVLATLSMVMYVIVGWIEKVLRKGVDR</sequence>
<dbReference type="InterPro" id="IPR000515">
    <property type="entry name" value="MetI-like"/>
</dbReference>
<dbReference type="PANTHER" id="PTHR30151">
    <property type="entry name" value="ALKANE SULFONATE ABC TRANSPORTER-RELATED, MEMBRANE SUBUNIT"/>
    <property type="match status" value="1"/>
</dbReference>
<dbReference type="Proteomes" id="UP000254889">
    <property type="component" value="Chromosome"/>
</dbReference>
<dbReference type="PROSITE" id="PS50928">
    <property type="entry name" value="ABC_TM1"/>
    <property type="match status" value="1"/>
</dbReference>
<dbReference type="GO" id="GO:0055085">
    <property type="term" value="P:transmembrane transport"/>
    <property type="evidence" value="ECO:0007669"/>
    <property type="project" value="InterPro"/>
</dbReference>
<feature type="transmembrane region" description="Helical" evidence="7">
    <location>
        <begin position="202"/>
        <end position="223"/>
    </location>
</feature>
<dbReference type="KEGG" id="ptaw:DW352_05820"/>
<dbReference type="EMBL" id="CP031417">
    <property type="protein sequence ID" value="AXK80072.1"/>
    <property type="molecule type" value="Genomic_DNA"/>
</dbReference>
<organism evidence="9 10">
    <name type="scientific">Pseudolabrys taiwanensis</name>
    <dbReference type="NCBI Taxonomy" id="331696"/>
    <lineage>
        <taxon>Bacteria</taxon>
        <taxon>Pseudomonadati</taxon>
        <taxon>Pseudomonadota</taxon>
        <taxon>Alphaproteobacteria</taxon>
        <taxon>Hyphomicrobiales</taxon>
        <taxon>Xanthobacteraceae</taxon>
        <taxon>Pseudolabrys</taxon>
    </lineage>
</organism>
<evidence type="ECO:0000256" key="5">
    <source>
        <dbReference type="ARBA" id="ARBA00022989"/>
    </source>
</evidence>
<dbReference type="PANTHER" id="PTHR30151:SF19">
    <property type="entry name" value="ABC TRANSPORTER PERMEASE"/>
    <property type="match status" value="1"/>
</dbReference>
<feature type="transmembrane region" description="Helical" evidence="7">
    <location>
        <begin position="104"/>
        <end position="123"/>
    </location>
</feature>
<dbReference type="AlphaFoldDB" id="A0A345ZT25"/>
<feature type="transmembrane region" description="Helical" evidence="7">
    <location>
        <begin position="135"/>
        <end position="156"/>
    </location>
</feature>
<dbReference type="Pfam" id="PF00528">
    <property type="entry name" value="BPD_transp_1"/>
    <property type="match status" value="1"/>
</dbReference>
<name>A0A345ZT25_9HYPH</name>
<comment type="subcellular location">
    <subcellularLocation>
        <location evidence="1 7">Cell membrane</location>
        <topology evidence="1 7">Multi-pass membrane protein</topology>
    </subcellularLocation>
</comment>
<dbReference type="CDD" id="cd06261">
    <property type="entry name" value="TM_PBP2"/>
    <property type="match status" value="1"/>
</dbReference>
<evidence type="ECO:0000256" key="3">
    <source>
        <dbReference type="ARBA" id="ARBA00022475"/>
    </source>
</evidence>
<evidence type="ECO:0000256" key="7">
    <source>
        <dbReference type="RuleBase" id="RU363032"/>
    </source>
</evidence>
<proteinExistence type="inferred from homology"/>
<evidence type="ECO:0000256" key="6">
    <source>
        <dbReference type="ARBA" id="ARBA00023136"/>
    </source>
</evidence>
<dbReference type="OrthoDB" id="8138334at2"/>
<keyword evidence="3" id="KW-1003">Cell membrane</keyword>
<dbReference type="SUPFAM" id="SSF161098">
    <property type="entry name" value="MetI-like"/>
    <property type="match status" value="1"/>
</dbReference>
<accession>A0A345ZT25</accession>
<evidence type="ECO:0000256" key="1">
    <source>
        <dbReference type="ARBA" id="ARBA00004651"/>
    </source>
</evidence>
<dbReference type="GO" id="GO:0005886">
    <property type="term" value="C:plasma membrane"/>
    <property type="evidence" value="ECO:0007669"/>
    <property type="project" value="UniProtKB-SubCell"/>
</dbReference>
<keyword evidence="4 7" id="KW-0812">Transmembrane</keyword>
<feature type="domain" description="ABC transmembrane type-1" evidence="8">
    <location>
        <begin position="92"/>
        <end position="276"/>
    </location>
</feature>
<reference evidence="9 10" key="1">
    <citation type="submission" date="2018-07" db="EMBL/GenBank/DDBJ databases">
        <authorList>
            <person name="Quirk P.G."/>
            <person name="Krulwich T.A."/>
        </authorList>
    </citation>
    <scope>NUCLEOTIDE SEQUENCE [LARGE SCALE GENOMIC DNA]</scope>
    <source>
        <strain evidence="9 10">CC-BB4</strain>
    </source>
</reference>
<comment type="similarity">
    <text evidence="7">Belongs to the binding-protein-dependent transport system permease family.</text>
</comment>
<evidence type="ECO:0000259" key="8">
    <source>
        <dbReference type="PROSITE" id="PS50928"/>
    </source>
</evidence>
<keyword evidence="6 7" id="KW-0472">Membrane</keyword>
<keyword evidence="2 7" id="KW-0813">Transport</keyword>
<evidence type="ECO:0000313" key="10">
    <source>
        <dbReference type="Proteomes" id="UP000254889"/>
    </source>
</evidence>
<feature type="transmembrane region" description="Helical" evidence="7">
    <location>
        <begin position="162"/>
        <end position="181"/>
    </location>
</feature>
<evidence type="ECO:0000313" key="9">
    <source>
        <dbReference type="EMBL" id="AXK80072.1"/>
    </source>
</evidence>
<dbReference type="Gene3D" id="1.10.3720.10">
    <property type="entry name" value="MetI-like"/>
    <property type="match status" value="1"/>
</dbReference>
<protein>
    <submittedName>
        <fullName evidence="9">ABC transporter permease</fullName>
    </submittedName>
</protein>
<gene>
    <name evidence="9" type="ORF">DW352_05820</name>
</gene>
<keyword evidence="10" id="KW-1185">Reference proteome</keyword>
<dbReference type="InterPro" id="IPR035906">
    <property type="entry name" value="MetI-like_sf"/>
</dbReference>
<feature type="transmembrane region" description="Helical" evidence="7">
    <location>
        <begin position="39"/>
        <end position="59"/>
    </location>
</feature>
<dbReference type="RefSeq" id="WP_115689372.1">
    <property type="nucleotide sequence ID" value="NZ_CP031417.1"/>
</dbReference>